<proteinExistence type="predicted"/>
<evidence type="ECO:0000256" key="2">
    <source>
        <dbReference type="ARBA" id="ARBA00022692"/>
    </source>
</evidence>
<feature type="transmembrane region" description="Helical" evidence="5">
    <location>
        <begin position="102"/>
        <end position="123"/>
    </location>
</feature>
<keyword evidence="3 5" id="KW-1133">Transmembrane helix</keyword>
<feature type="transmembrane region" description="Helical" evidence="5">
    <location>
        <begin position="216"/>
        <end position="233"/>
    </location>
</feature>
<dbReference type="PATRIC" id="fig|1195236.3.peg.1359"/>
<comment type="subcellular location">
    <subcellularLocation>
        <location evidence="1">Membrane</location>
        <topology evidence="1">Multi-pass membrane protein</topology>
    </subcellularLocation>
</comment>
<organism evidence="7 8">
    <name type="scientific">Ruminiclostridium cellobioparum subsp. termitidis CT1112</name>
    <dbReference type="NCBI Taxonomy" id="1195236"/>
    <lineage>
        <taxon>Bacteria</taxon>
        <taxon>Bacillati</taxon>
        <taxon>Bacillota</taxon>
        <taxon>Clostridia</taxon>
        <taxon>Eubacteriales</taxon>
        <taxon>Oscillospiraceae</taxon>
        <taxon>Ruminiclostridium</taxon>
    </lineage>
</organism>
<keyword evidence="2 5" id="KW-0812">Transmembrane</keyword>
<dbReference type="EMBL" id="AORV01000024">
    <property type="protein sequence ID" value="EMS72990.1"/>
    <property type="molecule type" value="Genomic_DNA"/>
</dbReference>
<evidence type="ECO:0000256" key="5">
    <source>
        <dbReference type="SAM" id="Phobius"/>
    </source>
</evidence>
<dbReference type="STRING" id="1195236.CTER_1063"/>
<protein>
    <submittedName>
        <fullName evidence="7">Yip1 domain protein</fullName>
    </submittedName>
</protein>
<dbReference type="Pfam" id="PF04893">
    <property type="entry name" value="Yip1"/>
    <property type="match status" value="1"/>
</dbReference>
<dbReference type="RefSeq" id="WP_004624533.1">
    <property type="nucleotide sequence ID" value="NZ_AORV01000024.1"/>
</dbReference>
<dbReference type="Proteomes" id="UP000014155">
    <property type="component" value="Unassembled WGS sequence"/>
</dbReference>
<evidence type="ECO:0000313" key="7">
    <source>
        <dbReference type="EMBL" id="EMS72990.1"/>
    </source>
</evidence>
<feature type="domain" description="Yip1" evidence="6">
    <location>
        <begin position="25"/>
        <end position="230"/>
    </location>
</feature>
<dbReference type="eggNOG" id="ENOG5033CY2">
    <property type="taxonomic scope" value="Bacteria"/>
</dbReference>
<sequence length="243" mass="26744">MNDDLVIEQQSNTLPRLNVFQRIAGAIFSPERLMNDLEQKPRVLLGIILNVLAPVILMYGTFPMFKEYLRTTMEMTAANTAQQMTPELLDQVVNISAISTPIMGGIMAGGMFLIQALVIWLVTKIFKGQASYKQILSVLGYSSVISVLGTIVTVAVIYITGTYTDVTYTSLASLLPEIKGSFIYGVAKVVEVFYIWQLVVNAIGIAIVSKIDKKKAYLIMVLVLIVYAVFTGYSEIKAAALLK</sequence>
<keyword evidence="8" id="KW-1185">Reference proteome</keyword>
<gene>
    <name evidence="7" type="ORF">CTER_1063</name>
</gene>
<evidence type="ECO:0000256" key="1">
    <source>
        <dbReference type="ARBA" id="ARBA00004141"/>
    </source>
</evidence>
<dbReference type="AlphaFoldDB" id="S0FLA0"/>
<feature type="transmembrane region" description="Helical" evidence="5">
    <location>
        <begin position="135"/>
        <end position="161"/>
    </location>
</feature>
<comment type="caution">
    <text evidence="7">The sequence shown here is derived from an EMBL/GenBank/DDBJ whole genome shotgun (WGS) entry which is preliminary data.</text>
</comment>
<feature type="transmembrane region" description="Helical" evidence="5">
    <location>
        <begin position="43"/>
        <end position="65"/>
    </location>
</feature>
<evidence type="ECO:0000256" key="3">
    <source>
        <dbReference type="ARBA" id="ARBA00022989"/>
    </source>
</evidence>
<evidence type="ECO:0000313" key="8">
    <source>
        <dbReference type="Proteomes" id="UP000014155"/>
    </source>
</evidence>
<evidence type="ECO:0000259" key="6">
    <source>
        <dbReference type="Pfam" id="PF04893"/>
    </source>
</evidence>
<dbReference type="GO" id="GO:0016020">
    <property type="term" value="C:membrane"/>
    <property type="evidence" value="ECO:0007669"/>
    <property type="project" value="UniProtKB-SubCell"/>
</dbReference>
<accession>S0FLA0</accession>
<name>S0FLA0_RUMCE</name>
<feature type="transmembrane region" description="Helical" evidence="5">
    <location>
        <begin position="181"/>
        <end position="204"/>
    </location>
</feature>
<evidence type="ECO:0000256" key="4">
    <source>
        <dbReference type="ARBA" id="ARBA00023136"/>
    </source>
</evidence>
<reference evidence="7 8" key="1">
    <citation type="journal article" date="2013" name="Genome Announc.">
        <title>Draft Genome Sequence of the Cellulolytic, Mesophilic, Anaerobic Bacterium Clostridium termitidis Strain CT1112 (DSM 5398).</title>
        <authorList>
            <person name="Lal S."/>
            <person name="Ramachandran U."/>
            <person name="Zhang X."/>
            <person name="Munir R."/>
            <person name="Sparling R."/>
            <person name="Levin D.B."/>
        </authorList>
    </citation>
    <scope>NUCLEOTIDE SEQUENCE [LARGE SCALE GENOMIC DNA]</scope>
    <source>
        <strain evidence="7 8">CT1112</strain>
    </source>
</reference>
<keyword evidence="4 5" id="KW-0472">Membrane</keyword>
<dbReference type="InterPro" id="IPR006977">
    <property type="entry name" value="Yip1_dom"/>
</dbReference>